<gene>
    <name evidence="2" type="ORF">Ciccas_004784</name>
</gene>
<accession>A0ABD2QAL0</accession>
<reference evidence="2 3" key="1">
    <citation type="submission" date="2024-11" db="EMBL/GenBank/DDBJ databases">
        <title>Adaptive evolution of stress response genes in parasites aligns with host niche diversity.</title>
        <authorList>
            <person name="Hahn C."/>
            <person name="Resl P."/>
        </authorList>
    </citation>
    <scope>NUCLEOTIDE SEQUENCE [LARGE SCALE GENOMIC DNA]</scope>
    <source>
        <strain evidence="2">EGGRZ-B1_66</strain>
        <tissue evidence="2">Body</tissue>
    </source>
</reference>
<keyword evidence="3" id="KW-1185">Reference proteome</keyword>
<dbReference type="EMBL" id="JBJKFK010000519">
    <property type="protein sequence ID" value="KAL3316565.1"/>
    <property type="molecule type" value="Genomic_DNA"/>
</dbReference>
<sequence>MSAVRDKARVVSGKRRQCSEILRRAVDTRLSQPSSTTKNNGQPRDSRGTYIFCERADKNDPAAADILHIFCLRYIATVTSAADDFSYQLHCLLCCLPTQQSLCLCPALTFAASSNNGPLPKNLQSGKPILEAAVKPWTNDALETDYAPNVALVAPSNCEKSSKYSVATSANALEQRRMRKRRSEENGVSVKQRESPWDSGSESMDGFQAPLSDISEGSHFLLEASSAKTSKLRRTRSLSLTSIGRIHREATEVRRLRRSHSVPHLSLVSRSASLSGFTSHRSGHAQISKAMQAALAAQRFTKRRALYSNYHKISLIIDA</sequence>
<protein>
    <submittedName>
        <fullName evidence="2">Uncharacterized protein</fullName>
    </submittedName>
</protein>
<dbReference type="Proteomes" id="UP001626550">
    <property type="component" value="Unassembled WGS sequence"/>
</dbReference>
<name>A0ABD2QAL0_9PLAT</name>
<organism evidence="2 3">
    <name type="scientific">Cichlidogyrus casuarinus</name>
    <dbReference type="NCBI Taxonomy" id="1844966"/>
    <lineage>
        <taxon>Eukaryota</taxon>
        <taxon>Metazoa</taxon>
        <taxon>Spiralia</taxon>
        <taxon>Lophotrochozoa</taxon>
        <taxon>Platyhelminthes</taxon>
        <taxon>Monogenea</taxon>
        <taxon>Monopisthocotylea</taxon>
        <taxon>Dactylogyridea</taxon>
        <taxon>Ancyrocephalidae</taxon>
        <taxon>Cichlidogyrus</taxon>
    </lineage>
</organism>
<feature type="region of interest" description="Disordered" evidence="1">
    <location>
        <begin position="169"/>
        <end position="209"/>
    </location>
</feature>
<proteinExistence type="predicted"/>
<dbReference type="AlphaFoldDB" id="A0ABD2QAL0"/>
<evidence type="ECO:0000313" key="3">
    <source>
        <dbReference type="Proteomes" id="UP001626550"/>
    </source>
</evidence>
<evidence type="ECO:0000256" key="1">
    <source>
        <dbReference type="SAM" id="MobiDB-lite"/>
    </source>
</evidence>
<comment type="caution">
    <text evidence="2">The sequence shown here is derived from an EMBL/GenBank/DDBJ whole genome shotgun (WGS) entry which is preliminary data.</text>
</comment>
<evidence type="ECO:0000313" key="2">
    <source>
        <dbReference type="EMBL" id="KAL3316565.1"/>
    </source>
</evidence>